<dbReference type="RefSeq" id="WP_211283346.1">
    <property type="nucleotide sequence ID" value="NZ_PDJC01000001.1"/>
</dbReference>
<dbReference type="InterPro" id="IPR027417">
    <property type="entry name" value="P-loop_NTPase"/>
</dbReference>
<reference evidence="1 2" key="1">
    <citation type="submission" date="2017-10" db="EMBL/GenBank/DDBJ databases">
        <title>Sequencing the genomes of 1000 actinobacteria strains.</title>
        <authorList>
            <person name="Klenk H.-P."/>
        </authorList>
    </citation>
    <scope>NUCLEOTIDE SEQUENCE [LARGE SCALE GENOMIC DNA]</scope>
    <source>
        <strain evidence="1 2">DSM 15597</strain>
    </source>
</reference>
<evidence type="ECO:0000313" key="2">
    <source>
        <dbReference type="Proteomes" id="UP000226079"/>
    </source>
</evidence>
<keyword evidence="2" id="KW-1185">Reference proteome</keyword>
<dbReference type="Proteomes" id="UP000226079">
    <property type="component" value="Unassembled WGS sequence"/>
</dbReference>
<evidence type="ECO:0008006" key="3">
    <source>
        <dbReference type="Google" id="ProtNLM"/>
    </source>
</evidence>
<dbReference type="AlphaFoldDB" id="A0A2A9CSU8"/>
<name>A0A2A9CSU8_9ACTN</name>
<gene>
    <name evidence="1" type="ORF">ATK74_2065</name>
</gene>
<organism evidence="1 2">
    <name type="scientific">Propionicimonas paludicola</name>
    <dbReference type="NCBI Taxonomy" id="185243"/>
    <lineage>
        <taxon>Bacteria</taxon>
        <taxon>Bacillati</taxon>
        <taxon>Actinomycetota</taxon>
        <taxon>Actinomycetes</taxon>
        <taxon>Propionibacteriales</taxon>
        <taxon>Nocardioidaceae</taxon>
        <taxon>Propionicimonas</taxon>
    </lineage>
</organism>
<dbReference type="EMBL" id="PDJC01000001">
    <property type="protein sequence ID" value="PFG17494.1"/>
    <property type="molecule type" value="Genomic_DNA"/>
</dbReference>
<dbReference type="SUPFAM" id="SSF52540">
    <property type="entry name" value="P-loop containing nucleoside triphosphate hydrolases"/>
    <property type="match status" value="1"/>
</dbReference>
<sequence length="171" mass="18701">MLTQSLRRQLAELRSASARPVILIDGGAGSGKTTLAAEIADDWPGKVEVVGLDELYPGWQGLARGSALVPRLITGSGFTTWDWAHGRPGPRRSLNRSLPLVVEGCGALTEASRAVANLAIWMELDEPLRRRRALARDGAVFASHWDEWAAQEVAHWQDHRPWLLADLVLPG</sequence>
<protein>
    <recommendedName>
        <fullName evidence="3">Uridine kinase</fullName>
    </recommendedName>
</protein>
<comment type="caution">
    <text evidence="1">The sequence shown here is derived from an EMBL/GenBank/DDBJ whole genome shotgun (WGS) entry which is preliminary data.</text>
</comment>
<evidence type="ECO:0000313" key="1">
    <source>
        <dbReference type="EMBL" id="PFG17494.1"/>
    </source>
</evidence>
<proteinExistence type="predicted"/>
<accession>A0A2A9CSU8</accession>
<dbReference type="Gene3D" id="3.40.50.300">
    <property type="entry name" value="P-loop containing nucleotide triphosphate hydrolases"/>
    <property type="match status" value="2"/>
</dbReference>